<dbReference type="AlphaFoldDB" id="A0A1G7VRH4"/>
<accession>A0A1G7VRH4</accession>
<reference evidence="4" key="1">
    <citation type="submission" date="2016-10" db="EMBL/GenBank/DDBJ databases">
        <authorList>
            <person name="Varghese N."/>
            <person name="Submissions S."/>
        </authorList>
    </citation>
    <scope>NUCLEOTIDE SEQUENCE [LARGE SCALE GENOMIC DNA]</scope>
    <source>
        <strain evidence="4">DSM 25329</strain>
    </source>
</reference>
<dbReference type="RefSeq" id="WP_090156511.1">
    <property type="nucleotide sequence ID" value="NZ_FNAN01000020.1"/>
</dbReference>
<dbReference type="OrthoDB" id="959648at2"/>
<gene>
    <name evidence="3" type="ORF">SAMN04487996_120142</name>
</gene>
<sequence length="122" mass="12766">MKPYLIIFAIVLAGTAAKAQSAFKTNESISSQLKNGTVPGLVYGKAEPVKKGTTAEPANMESSGKHITNNSLPGVVSEKKIAGTKPQTDLSVQTKPVVQLASDKPAERPGPVEKVVLPKSVQ</sequence>
<keyword evidence="4" id="KW-1185">Reference proteome</keyword>
<feature type="region of interest" description="Disordered" evidence="1">
    <location>
        <begin position="48"/>
        <end position="122"/>
    </location>
</feature>
<proteinExistence type="predicted"/>
<organism evidence="3 4">
    <name type="scientific">Dyadobacter soli</name>
    <dbReference type="NCBI Taxonomy" id="659014"/>
    <lineage>
        <taxon>Bacteria</taxon>
        <taxon>Pseudomonadati</taxon>
        <taxon>Bacteroidota</taxon>
        <taxon>Cytophagia</taxon>
        <taxon>Cytophagales</taxon>
        <taxon>Spirosomataceae</taxon>
        <taxon>Dyadobacter</taxon>
    </lineage>
</organism>
<evidence type="ECO:0000313" key="3">
    <source>
        <dbReference type="EMBL" id="SDG61500.1"/>
    </source>
</evidence>
<name>A0A1G7VRH4_9BACT</name>
<evidence type="ECO:0000256" key="1">
    <source>
        <dbReference type="SAM" id="MobiDB-lite"/>
    </source>
</evidence>
<dbReference type="EMBL" id="FNAN01000020">
    <property type="protein sequence ID" value="SDG61500.1"/>
    <property type="molecule type" value="Genomic_DNA"/>
</dbReference>
<feature type="chain" id="PRO_5011649392" evidence="2">
    <location>
        <begin position="20"/>
        <end position="122"/>
    </location>
</feature>
<dbReference type="Proteomes" id="UP000198748">
    <property type="component" value="Unassembled WGS sequence"/>
</dbReference>
<feature type="compositionally biased region" description="Polar residues" evidence="1">
    <location>
        <begin position="60"/>
        <end position="72"/>
    </location>
</feature>
<evidence type="ECO:0000256" key="2">
    <source>
        <dbReference type="SAM" id="SignalP"/>
    </source>
</evidence>
<keyword evidence="2" id="KW-0732">Signal</keyword>
<protein>
    <submittedName>
        <fullName evidence="3">Uncharacterized protein</fullName>
    </submittedName>
</protein>
<feature type="compositionally biased region" description="Polar residues" evidence="1">
    <location>
        <begin position="85"/>
        <end position="96"/>
    </location>
</feature>
<feature type="signal peptide" evidence="2">
    <location>
        <begin position="1"/>
        <end position="19"/>
    </location>
</feature>
<evidence type="ECO:0000313" key="4">
    <source>
        <dbReference type="Proteomes" id="UP000198748"/>
    </source>
</evidence>